<comment type="catalytic activity">
    <reaction evidence="13 14">
        <text>2 D-alanine + ATP = D-alanyl-D-alanine + ADP + phosphate + H(+)</text>
        <dbReference type="Rhea" id="RHEA:11224"/>
        <dbReference type="ChEBI" id="CHEBI:15378"/>
        <dbReference type="ChEBI" id="CHEBI:30616"/>
        <dbReference type="ChEBI" id="CHEBI:43474"/>
        <dbReference type="ChEBI" id="CHEBI:57416"/>
        <dbReference type="ChEBI" id="CHEBI:57822"/>
        <dbReference type="ChEBI" id="CHEBI:456216"/>
        <dbReference type="EC" id="6.3.2.4"/>
    </reaction>
</comment>
<comment type="pathway">
    <text evidence="14">Cell wall biogenesis; peptidoglycan biosynthesis.</text>
</comment>
<accession>A0A7M3U351</accession>
<keyword evidence="12 14" id="KW-0961">Cell wall biogenesis/degradation</keyword>
<gene>
    <name evidence="14" type="primary">ddl</name>
    <name evidence="19" type="ORF">ID128_03385</name>
</gene>
<dbReference type="InterPro" id="IPR011095">
    <property type="entry name" value="Dala_Dala_lig_C"/>
</dbReference>
<dbReference type="UniPathway" id="UPA00219"/>
<comment type="function">
    <text evidence="2 14">Cell wall formation.</text>
</comment>
<keyword evidence="6 14" id="KW-0963">Cytoplasm</keyword>
<sequence>MLMVPTIAILSGGFSREREISLMSGRAVKKALNSLSYNVIEIDVDSNIAEKLREINPDLAFIALHGPYGEDGCIQGLLEILGIKYTHSGVMASAVAMNKAMSKRIFQSLDIDIPKGYVISREDVLKNNIQINYPYVLKPINEGSSIGVHIILSHEDYLRLKSMLDVILAHDQGKGEWIPSYLDDKEGATWMIRDLMIIEEYIPGIELHTAVLLDEAIGTMEIRPKNKFYDYEAKYTDGFAEHIFPAEIPNNIYKMTLEHALKVHQFLGCKTISRSDFRYNPKDNTLKMLEINTHPGFTELSLVPEIAKLTKGIDFNELVKIIVEDSLQYKDIRDRVDVEQCY</sequence>
<evidence type="ECO:0000259" key="18">
    <source>
        <dbReference type="PROSITE" id="PS50975"/>
    </source>
</evidence>
<dbReference type="InterPro" id="IPR005905">
    <property type="entry name" value="D_ala_D_ala"/>
</dbReference>
<comment type="cofactor">
    <cofactor evidence="1">
        <name>Mn(2+)</name>
        <dbReference type="ChEBI" id="CHEBI:29035"/>
    </cofactor>
</comment>
<dbReference type="InterPro" id="IPR011761">
    <property type="entry name" value="ATP-grasp"/>
</dbReference>
<keyword evidence="16" id="KW-0460">Magnesium</keyword>
<dbReference type="GO" id="GO:0005524">
    <property type="term" value="F:ATP binding"/>
    <property type="evidence" value="ECO:0007669"/>
    <property type="project" value="UniProtKB-UniRule"/>
</dbReference>
<dbReference type="EMBL" id="CP061738">
    <property type="protein sequence ID" value="QOD38836.1"/>
    <property type="molecule type" value="Genomic_DNA"/>
</dbReference>
<dbReference type="Gene3D" id="3.40.50.20">
    <property type="match status" value="1"/>
</dbReference>
<keyword evidence="16" id="KW-0479">Metal-binding</keyword>
<evidence type="ECO:0000256" key="6">
    <source>
        <dbReference type="ARBA" id="ARBA00022490"/>
    </source>
</evidence>
<evidence type="ECO:0000256" key="17">
    <source>
        <dbReference type="PROSITE-ProRule" id="PRU00409"/>
    </source>
</evidence>
<feature type="binding site" evidence="16">
    <location>
        <position position="290"/>
    </location>
    <ligand>
        <name>Mg(2+)</name>
        <dbReference type="ChEBI" id="CHEBI:18420"/>
        <label>2</label>
    </ligand>
</feature>
<protein>
    <recommendedName>
        <fullName evidence="5 14">D-alanine--D-alanine ligase</fullName>
        <ecNumber evidence="5 14">6.3.2.4</ecNumber>
    </recommendedName>
    <alternativeName>
        <fullName evidence="14">D-Ala-D-Ala ligase</fullName>
    </alternativeName>
    <alternativeName>
        <fullName evidence="14">D-alanylalanine synthetase</fullName>
    </alternativeName>
</protein>
<comment type="similarity">
    <text evidence="4 14">Belongs to the D-alanine--D-alanine ligase family.</text>
</comment>
<comment type="subcellular location">
    <subcellularLocation>
        <location evidence="3 14">Cytoplasm</location>
    </subcellularLocation>
</comment>
<dbReference type="PANTHER" id="PTHR23132">
    <property type="entry name" value="D-ALANINE--D-ALANINE LIGASE"/>
    <property type="match status" value="1"/>
</dbReference>
<evidence type="ECO:0000256" key="13">
    <source>
        <dbReference type="ARBA" id="ARBA00047614"/>
    </source>
</evidence>
<dbReference type="Pfam" id="PF01820">
    <property type="entry name" value="Dala_Dala_lig_N"/>
    <property type="match status" value="1"/>
</dbReference>
<dbReference type="GO" id="GO:0071555">
    <property type="term" value="P:cell wall organization"/>
    <property type="evidence" value="ECO:0007669"/>
    <property type="project" value="UniProtKB-KW"/>
</dbReference>
<evidence type="ECO:0000256" key="5">
    <source>
        <dbReference type="ARBA" id="ARBA00012216"/>
    </source>
</evidence>
<evidence type="ECO:0000256" key="12">
    <source>
        <dbReference type="ARBA" id="ARBA00023316"/>
    </source>
</evidence>
<dbReference type="NCBIfam" id="NF002378">
    <property type="entry name" value="PRK01372.1"/>
    <property type="match status" value="1"/>
</dbReference>
<reference evidence="19 20" key="1">
    <citation type="submission" date="2020-09" db="EMBL/GenBank/DDBJ databases">
        <title>An Earliest Endosymbiont, Wolbachia massiliensis sp. nov., Strain PL13 From the Bed Bug (Cimex hemipterius), Type strain of a New supergroup T.</title>
        <authorList>
            <person name="Laidoudi Y."/>
            <person name="Levasseur A."/>
            <person name="Medkour H."/>
            <person name="Maaloum M."/>
            <person name="BenKhedher M."/>
            <person name="Sambou M."/>
            <person name="Bassene H."/>
            <person name="Davoust B."/>
            <person name="Fenollar F."/>
            <person name="Raoult D."/>
            <person name="Mediannikov O."/>
        </authorList>
    </citation>
    <scope>NUCLEOTIDE SEQUENCE [LARGE SCALE GENOMIC DNA]</scope>
    <source>
        <strain evidence="19 20">PL13</strain>
    </source>
</reference>
<dbReference type="InterPro" id="IPR011127">
    <property type="entry name" value="Dala_Dala_lig_N"/>
</dbReference>
<dbReference type="Proteomes" id="UP000516514">
    <property type="component" value="Chromosome"/>
</dbReference>
<dbReference type="InterPro" id="IPR016185">
    <property type="entry name" value="PreATP-grasp_dom_sf"/>
</dbReference>
<dbReference type="GO" id="GO:0009252">
    <property type="term" value="P:peptidoglycan biosynthetic process"/>
    <property type="evidence" value="ECO:0007669"/>
    <property type="project" value="UniProtKB-UniRule"/>
</dbReference>
<feature type="active site" evidence="15">
    <location>
        <position position="301"/>
    </location>
</feature>
<dbReference type="GO" id="GO:0046872">
    <property type="term" value="F:metal ion binding"/>
    <property type="evidence" value="ECO:0007669"/>
    <property type="project" value="UniProtKB-KW"/>
</dbReference>
<keyword evidence="7 14" id="KW-0436">Ligase</keyword>
<feature type="active site" evidence="15">
    <location>
        <position position="144"/>
    </location>
</feature>
<dbReference type="SUPFAM" id="SSF52440">
    <property type="entry name" value="PreATP-grasp domain"/>
    <property type="match status" value="1"/>
</dbReference>
<dbReference type="Gene3D" id="3.30.1490.20">
    <property type="entry name" value="ATP-grasp fold, A domain"/>
    <property type="match status" value="1"/>
</dbReference>
<dbReference type="PANTHER" id="PTHR23132:SF23">
    <property type="entry name" value="D-ALANINE--D-ALANINE LIGASE B"/>
    <property type="match status" value="1"/>
</dbReference>
<feature type="domain" description="ATP-grasp" evidence="18">
    <location>
        <begin position="103"/>
        <end position="324"/>
    </location>
</feature>
<keyword evidence="16" id="KW-0464">Manganese</keyword>
<dbReference type="GO" id="GO:0008716">
    <property type="term" value="F:D-alanine-D-alanine ligase activity"/>
    <property type="evidence" value="ECO:0007669"/>
    <property type="project" value="UniProtKB-UniRule"/>
</dbReference>
<keyword evidence="11 14" id="KW-0573">Peptidoglycan synthesis</keyword>
<evidence type="ECO:0000313" key="20">
    <source>
        <dbReference type="Proteomes" id="UP000516514"/>
    </source>
</evidence>
<comment type="cofactor">
    <cofactor evidence="16">
        <name>Mg(2+)</name>
        <dbReference type="ChEBI" id="CHEBI:18420"/>
    </cofactor>
    <cofactor evidence="16">
        <name>Mn(2+)</name>
        <dbReference type="ChEBI" id="CHEBI:29035"/>
    </cofactor>
    <text evidence="16">Binds 2 magnesium or manganese ions per subunit.</text>
</comment>
<keyword evidence="20" id="KW-1185">Reference proteome</keyword>
<dbReference type="GO" id="GO:0005737">
    <property type="term" value="C:cytoplasm"/>
    <property type="evidence" value="ECO:0007669"/>
    <property type="project" value="UniProtKB-SubCell"/>
</dbReference>
<keyword evidence="8 17" id="KW-0547">Nucleotide-binding</keyword>
<dbReference type="GO" id="GO:0008360">
    <property type="term" value="P:regulation of cell shape"/>
    <property type="evidence" value="ECO:0007669"/>
    <property type="project" value="UniProtKB-KW"/>
</dbReference>
<evidence type="ECO:0000256" key="10">
    <source>
        <dbReference type="ARBA" id="ARBA00022960"/>
    </source>
</evidence>
<dbReference type="PIRSF" id="PIRSF039102">
    <property type="entry name" value="Ddl/VanB"/>
    <property type="match status" value="1"/>
</dbReference>
<evidence type="ECO:0000256" key="16">
    <source>
        <dbReference type="PIRSR" id="PIRSR039102-3"/>
    </source>
</evidence>
<dbReference type="HAMAP" id="MF_00047">
    <property type="entry name" value="Dala_Dala_lig"/>
    <property type="match status" value="1"/>
</dbReference>
<keyword evidence="9 17" id="KW-0067">ATP-binding</keyword>
<evidence type="ECO:0000256" key="15">
    <source>
        <dbReference type="PIRSR" id="PIRSR039102-1"/>
    </source>
</evidence>
<name>A0A7M3U351_9RICK</name>
<evidence type="ECO:0000256" key="4">
    <source>
        <dbReference type="ARBA" id="ARBA00010871"/>
    </source>
</evidence>
<evidence type="ECO:0000313" key="19">
    <source>
        <dbReference type="EMBL" id="QOD38836.1"/>
    </source>
</evidence>
<evidence type="ECO:0000256" key="7">
    <source>
        <dbReference type="ARBA" id="ARBA00022598"/>
    </source>
</evidence>
<evidence type="ECO:0000256" key="14">
    <source>
        <dbReference type="HAMAP-Rule" id="MF_00047"/>
    </source>
</evidence>
<feature type="binding site" evidence="16">
    <location>
        <position position="290"/>
    </location>
    <ligand>
        <name>Mg(2+)</name>
        <dbReference type="ChEBI" id="CHEBI:18420"/>
        <label>1</label>
    </ligand>
</feature>
<feature type="binding site" evidence="16">
    <location>
        <position position="292"/>
    </location>
    <ligand>
        <name>Mg(2+)</name>
        <dbReference type="ChEBI" id="CHEBI:18420"/>
        <label>2</label>
    </ligand>
</feature>
<dbReference type="EC" id="6.3.2.4" evidence="5 14"/>
<evidence type="ECO:0000256" key="8">
    <source>
        <dbReference type="ARBA" id="ARBA00022741"/>
    </source>
</evidence>
<evidence type="ECO:0000256" key="2">
    <source>
        <dbReference type="ARBA" id="ARBA00003921"/>
    </source>
</evidence>
<evidence type="ECO:0000256" key="3">
    <source>
        <dbReference type="ARBA" id="ARBA00004496"/>
    </source>
</evidence>
<dbReference type="PROSITE" id="PS50975">
    <property type="entry name" value="ATP_GRASP"/>
    <property type="match status" value="1"/>
</dbReference>
<feature type="binding site" evidence="16">
    <location>
        <position position="276"/>
    </location>
    <ligand>
        <name>Mg(2+)</name>
        <dbReference type="ChEBI" id="CHEBI:18420"/>
        <label>1</label>
    </ligand>
</feature>
<evidence type="ECO:0000256" key="9">
    <source>
        <dbReference type="ARBA" id="ARBA00022840"/>
    </source>
</evidence>
<dbReference type="InterPro" id="IPR000291">
    <property type="entry name" value="D-Ala_lig_Van_CS"/>
</dbReference>
<organism evidence="19 20">
    <name type="scientific">Candidatus Wolbachia massiliensis</name>
    <dbReference type="NCBI Taxonomy" id="1845000"/>
    <lineage>
        <taxon>Bacteria</taxon>
        <taxon>Pseudomonadati</taxon>
        <taxon>Pseudomonadota</taxon>
        <taxon>Alphaproteobacteria</taxon>
        <taxon>Rickettsiales</taxon>
        <taxon>Anaplasmataceae</taxon>
        <taxon>Wolbachieae</taxon>
        <taxon>Wolbachia</taxon>
    </lineage>
</organism>
<dbReference type="Gene3D" id="3.30.470.20">
    <property type="entry name" value="ATP-grasp fold, B domain"/>
    <property type="match status" value="2"/>
</dbReference>
<dbReference type="AlphaFoldDB" id="A0A7M3U351"/>
<dbReference type="Pfam" id="PF07478">
    <property type="entry name" value="Dala_Dala_lig_C"/>
    <property type="match status" value="1"/>
</dbReference>
<evidence type="ECO:0000256" key="11">
    <source>
        <dbReference type="ARBA" id="ARBA00022984"/>
    </source>
</evidence>
<dbReference type="RefSeq" id="WP_191111584.1">
    <property type="nucleotide sequence ID" value="NZ_CP061738.1"/>
</dbReference>
<dbReference type="SUPFAM" id="SSF56059">
    <property type="entry name" value="Glutathione synthetase ATP-binding domain-like"/>
    <property type="match status" value="1"/>
</dbReference>
<dbReference type="PROSITE" id="PS00843">
    <property type="entry name" value="DALA_DALA_LIGASE_1"/>
    <property type="match status" value="1"/>
</dbReference>
<keyword evidence="10 14" id="KW-0133">Cell shape</keyword>
<dbReference type="KEGG" id="wms:ID128_03385"/>
<proteinExistence type="inferred from homology"/>
<evidence type="ECO:0000256" key="1">
    <source>
        <dbReference type="ARBA" id="ARBA00001936"/>
    </source>
</evidence>
<feature type="active site" evidence="15">
    <location>
        <position position="17"/>
    </location>
</feature>
<dbReference type="InterPro" id="IPR013815">
    <property type="entry name" value="ATP_grasp_subdomain_1"/>
</dbReference>